<gene>
    <name evidence="2" type="ORF">HGM15179_003220</name>
</gene>
<dbReference type="Proteomes" id="UP000796761">
    <property type="component" value="Unassembled WGS sequence"/>
</dbReference>
<sequence>RKEKEKSRKDDCHEQSAISKACKKMHRVEKLPVKVRHVDAHVPKSRANEEHWNNEQVDQAAKIEVSKIDLDWEHKEELFLAEWAHDASGHQGRDATYKWARHQGVDLTMDSVSQIIHDCDTCAAIKQAKGVKPLWYGRRWSKSTSFIMMPMDKAEIPDASKSHGTILSIFTFREDFKCQIDLLGEVQVRLQSKSPVAAMGNGGGQPAAMEMRDAKGADCKG</sequence>
<dbReference type="OrthoDB" id="9950135at2759"/>
<feature type="region of interest" description="Disordered" evidence="1">
    <location>
        <begin position="197"/>
        <end position="221"/>
    </location>
</feature>
<feature type="non-terminal residue" evidence="2">
    <location>
        <position position="1"/>
    </location>
</feature>
<protein>
    <recommendedName>
        <fullName evidence="4">Integrase zinc-binding domain-containing protein</fullName>
    </recommendedName>
</protein>
<accession>A0A8K1LSB2</accession>
<evidence type="ECO:0000256" key="1">
    <source>
        <dbReference type="SAM" id="MobiDB-lite"/>
    </source>
</evidence>
<reference evidence="2" key="1">
    <citation type="submission" date="2019-04" db="EMBL/GenBank/DDBJ databases">
        <title>Genome assembly of Zosterops borbonicus 15179.</title>
        <authorList>
            <person name="Leroy T."/>
            <person name="Anselmetti Y."/>
            <person name="Tilak M.-K."/>
            <person name="Nabholz B."/>
        </authorList>
    </citation>
    <scope>NUCLEOTIDE SEQUENCE</scope>
    <source>
        <strain evidence="2">HGM_15179</strain>
        <tissue evidence="2">Muscle</tissue>
    </source>
</reference>
<feature type="non-terminal residue" evidence="2">
    <location>
        <position position="221"/>
    </location>
</feature>
<comment type="caution">
    <text evidence="2">The sequence shown here is derived from an EMBL/GenBank/DDBJ whole genome shotgun (WGS) entry which is preliminary data.</text>
</comment>
<dbReference type="EMBL" id="SWJQ01000059">
    <property type="protein sequence ID" value="TRZ23868.1"/>
    <property type="molecule type" value="Genomic_DNA"/>
</dbReference>
<evidence type="ECO:0000313" key="2">
    <source>
        <dbReference type="EMBL" id="TRZ23868.1"/>
    </source>
</evidence>
<organism evidence="2 3">
    <name type="scientific">Zosterops borbonicus</name>
    <dbReference type="NCBI Taxonomy" id="364589"/>
    <lineage>
        <taxon>Eukaryota</taxon>
        <taxon>Metazoa</taxon>
        <taxon>Chordata</taxon>
        <taxon>Craniata</taxon>
        <taxon>Vertebrata</taxon>
        <taxon>Euteleostomi</taxon>
        <taxon>Archelosauria</taxon>
        <taxon>Archosauria</taxon>
        <taxon>Dinosauria</taxon>
        <taxon>Saurischia</taxon>
        <taxon>Theropoda</taxon>
        <taxon>Coelurosauria</taxon>
        <taxon>Aves</taxon>
        <taxon>Neognathae</taxon>
        <taxon>Neoaves</taxon>
        <taxon>Telluraves</taxon>
        <taxon>Australaves</taxon>
        <taxon>Passeriformes</taxon>
        <taxon>Sylvioidea</taxon>
        <taxon>Zosteropidae</taxon>
        <taxon>Zosterops</taxon>
    </lineage>
</organism>
<name>A0A8K1LSB2_9PASS</name>
<proteinExistence type="predicted"/>
<evidence type="ECO:0000313" key="3">
    <source>
        <dbReference type="Proteomes" id="UP000796761"/>
    </source>
</evidence>
<keyword evidence="3" id="KW-1185">Reference proteome</keyword>
<evidence type="ECO:0008006" key="4">
    <source>
        <dbReference type="Google" id="ProtNLM"/>
    </source>
</evidence>
<feature type="compositionally biased region" description="Basic and acidic residues" evidence="1">
    <location>
        <begin position="210"/>
        <end position="221"/>
    </location>
</feature>
<dbReference type="AlphaFoldDB" id="A0A8K1LSB2"/>